<sequence>MFQHVRKKRADERKRSGNTTPPPTPVAVEEEIPSDAMEEESSSGERSSESIKTKETVPSDAYSTRVVTANGSGDLTVTEGDDFTVVTHKKKSCFHRYRCKPKYNLTAQ</sequence>
<reference evidence="2" key="1">
    <citation type="submission" date="2020-08" db="EMBL/GenBank/DDBJ databases">
        <title>Multicomponent nature underlies the extraordinary mechanical properties of spider dragline silk.</title>
        <authorList>
            <person name="Kono N."/>
            <person name="Nakamura H."/>
            <person name="Mori M."/>
            <person name="Yoshida Y."/>
            <person name="Ohtoshi R."/>
            <person name="Malay A.D."/>
            <person name="Moran D.A.P."/>
            <person name="Tomita M."/>
            <person name="Numata K."/>
            <person name="Arakawa K."/>
        </authorList>
    </citation>
    <scope>NUCLEOTIDE SEQUENCE</scope>
</reference>
<comment type="caution">
    <text evidence="2">The sequence shown here is derived from an EMBL/GenBank/DDBJ whole genome shotgun (WGS) entry which is preliminary data.</text>
</comment>
<dbReference type="EMBL" id="BMAU01021053">
    <property type="protein sequence ID" value="GFX88552.1"/>
    <property type="molecule type" value="Genomic_DNA"/>
</dbReference>
<gene>
    <name evidence="2" type="ORF">TNCV_2659631</name>
</gene>
<evidence type="ECO:0000256" key="1">
    <source>
        <dbReference type="SAM" id="MobiDB-lite"/>
    </source>
</evidence>
<keyword evidence="3" id="KW-1185">Reference proteome</keyword>
<dbReference type="Proteomes" id="UP000887159">
    <property type="component" value="Unassembled WGS sequence"/>
</dbReference>
<accession>A0A8X6R9V4</accession>
<organism evidence="2 3">
    <name type="scientific">Trichonephila clavipes</name>
    <name type="common">Golden silk orbweaver</name>
    <name type="synonym">Nephila clavipes</name>
    <dbReference type="NCBI Taxonomy" id="2585209"/>
    <lineage>
        <taxon>Eukaryota</taxon>
        <taxon>Metazoa</taxon>
        <taxon>Ecdysozoa</taxon>
        <taxon>Arthropoda</taxon>
        <taxon>Chelicerata</taxon>
        <taxon>Arachnida</taxon>
        <taxon>Araneae</taxon>
        <taxon>Araneomorphae</taxon>
        <taxon>Entelegynae</taxon>
        <taxon>Araneoidea</taxon>
        <taxon>Nephilidae</taxon>
        <taxon>Trichonephila</taxon>
    </lineage>
</organism>
<name>A0A8X6R9V4_TRICX</name>
<dbReference type="AlphaFoldDB" id="A0A8X6R9V4"/>
<proteinExistence type="predicted"/>
<evidence type="ECO:0000313" key="3">
    <source>
        <dbReference type="Proteomes" id="UP000887159"/>
    </source>
</evidence>
<feature type="region of interest" description="Disordered" evidence="1">
    <location>
        <begin position="1"/>
        <end position="63"/>
    </location>
</feature>
<feature type="compositionally biased region" description="Basic and acidic residues" evidence="1">
    <location>
        <begin position="46"/>
        <end position="57"/>
    </location>
</feature>
<evidence type="ECO:0000313" key="2">
    <source>
        <dbReference type="EMBL" id="GFX88552.1"/>
    </source>
</evidence>
<feature type="compositionally biased region" description="Acidic residues" evidence="1">
    <location>
        <begin position="28"/>
        <end position="42"/>
    </location>
</feature>
<protein>
    <submittedName>
        <fullName evidence="2">Uncharacterized protein</fullName>
    </submittedName>
</protein>